<dbReference type="Gene3D" id="2.60.120.330">
    <property type="entry name" value="B-lactam Antibiotic, Isopenicillin N Synthase, Chain"/>
    <property type="match status" value="1"/>
</dbReference>
<name>A0A3G4ZTR6_9VIRU</name>
<feature type="domain" description="Isopenicillin N synthase-like Fe(2+) 2OG dioxygenase" evidence="1">
    <location>
        <begin position="88"/>
        <end position="175"/>
    </location>
</feature>
<dbReference type="InterPro" id="IPR027443">
    <property type="entry name" value="IPNS-like_sf"/>
</dbReference>
<accession>A0A3G4ZTR6</accession>
<dbReference type="EMBL" id="MK072003">
    <property type="protein sequence ID" value="AYV76993.1"/>
    <property type="molecule type" value="Genomic_DNA"/>
</dbReference>
<evidence type="ECO:0000313" key="2">
    <source>
        <dbReference type="EMBL" id="AYV76993.1"/>
    </source>
</evidence>
<feature type="non-terminal residue" evidence="2">
    <location>
        <position position="1"/>
    </location>
</feature>
<evidence type="ECO:0000259" key="1">
    <source>
        <dbReference type="Pfam" id="PF03171"/>
    </source>
</evidence>
<protein>
    <recommendedName>
        <fullName evidence="1">Isopenicillin N synthase-like Fe(2+) 2OG dioxygenase domain-containing protein</fullName>
    </recommendedName>
</protein>
<dbReference type="Pfam" id="PF03171">
    <property type="entry name" value="2OG-FeII_Oxy"/>
    <property type="match status" value="1"/>
</dbReference>
<dbReference type="InterPro" id="IPR044861">
    <property type="entry name" value="IPNS-like_FE2OG_OXY"/>
</dbReference>
<reference evidence="2" key="1">
    <citation type="submission" date="2018-10" db="EMBL/GenBank/DDBJ databases">
        <title>Hidden diversity of soil giant viruses.</title>
        <authorList>
            <person name="Schulz F."/>
            <person name="Alteio L."/>
            <person name="Goudeau D."/>
            <person name="Ryan E.M."/>
            <person name="Malmstrom R.R."/>
            <person name="Blanchard J."/>
            <person name="Woyke T."/>
        </authorList>
    </citation>
    <scope>NUCLEOTIDE SEQUENCE</scope>
    <source>
        <strain evidence="2">BAV1</strain>
    </source>
</reference>
<dbReference type="SUPFAM" id="SSF51197">
    <property type="entry name" value="Clavaminate synthase-like"/>
    <property type="match status" value="1"/>
</dbReference>
<organism evidence="2">
    <name type="scientific">Barrevirus sp</name>
    <dbReference type="NCBI Taxonomy" id="2487763"/>
    <lineage>
        <taxon>Viruses</taxon>
        <taxon>Varidnaviria</taxon>
        <taxon>Bamfordvirae</taxon>
        <taxon>Nucleocytoviricota</taxon>
        <taxon>Megaviricetes</taxon>
        <taxon>Imitervirales</taxon>
        <taxon>Mimiviridae</taxon>
        <taxon>Klosneuvirinae</taxon>
    </lineage>
</organism>
<proteinExistence type="predicted"/>
<gene>
    <name evidence="2" type="ORF">Barrevirus6_31</name>
</gene>
<sequence length="300" mass="34248">KKRFFKAPIFGYFDVPHKESFRLLTGPRILEHNMPPNFTELKSLIHSIDQIMYTVALSLFPNVLTDKELDLPFFDLQDKQFGMFDITKYYNDGSRKRLNCEEHYDPGLLSLSLRSSEPGLELKDEFGKWIKAPTDKTIGILWAGKAGCLADPKVKPGIHRVVNPVNLGKPRIAMWHEICTRAQEHRELLNTDIKKKKEKSVLSKYLSSYNGEAKTGIPTSKTLSPTALKPRTEPFILSPLTGLPITTRVNKSIRMNPVSFESESGIPMSKSGYVPPDVQKYYKDKYDRETRGRVNHSKSF</sequence>